<evidence type="ECO:0000256" key="1">
    <source>
        <dbReference type="SAM" id="MobiDB-lite"/>
    </source>
</evidence>
<dbReference type="OrthoDB" id="5633577at2"/>
<keyword evidence="3" id="KW-1185">Reference proteome</keyword>
<dbReference type="AlphaFoldDB" id="A0A378IB90"/>
<evidence type="ECO:0000313" key="2">
    <source>
        <dbReference type="EMBL" id="STX29574.1"/>
    </source>
</evidence>
<proteinExistence type="predicted"/>
<feature type="region of interest" description="Disordered" evidence="1">
    <location>
        <begin position="1"/>
        <end position="29"/>
    </location>
</feature>
<organism evidence="2 3">
    <name type="scientific">Legionella beliardensis</name>
    <dbReference type="NCBI Taxonomy" id="91822"/>
    <lineage>
        <taxon>Bacteria</taxon>
        <taxon>Pseudomonadati</taxon>
        <taxon>Pseudomonadota</taxon>
        <taxon>Gammaproteobacteria</taxon>
        <taxon>Legionellales</taxon>
        <taxon>Legionellaceae</taxon>
        <taxon>Legionella</taxon>
    </lineage>
</organism>
<feature type="compositionally biased region" description="Polar residues" evidence="1">
    <location>
        <begin position="14"/>
        <end position="28"/>
    </location>
</feature>
<protein>
    <submittedName>
        <fullName evidence="2">Dot/Icm T4SS effector</fullName>
    </submittedName>
</protein>
<reference evidence="2 3" key="1">
    <citation type="submission" date="2018-06" db="EMBL/GenBank/DDBJ databases">
        <authorList>
            <consortium name="Pathogen Informatics"/>
            <person name="Doyle S."/>
        </authorList>
    </citation>
    <scope>NUCLEOTIDE SEQUENCE [LARGE SCALE GENOMIC DNA]</scope>
    <source>
        <strain evidence="2 3">NCTC13315</strain>
    </source>
</reference>
<accession>A0A378IB90</accession>
<dbReference type="Proteomes" id="UP000254968">
    <property type="component" value="Unassembled WGS sequence"/>
</dbReference>
<dbReference type="EMBL" id="UGNV01000001">
    <property type="protein sequence ID" value="STX29574.1"/>
    <property type="molecule type" value="Genomic_DNA"/>
</dbReference>
<evidence type="ECO:0000313" key="3">
    <source>
        <dbReference type="Proteomes" id="UP000254968"/>
    </source>
</evidence>
<name>A0A378IB90_9GAMM</name>
<sequence length="569" mass="63873">MRESDEIKPASQEKAPNTSMASNASLSQPDAPLISTAKDISRQIDTTKFNLNAFYRDDIKGIVWPLDVMKTVLHIKATQRIEKGNLVPFNYLVTEYKLPEDKPDYSFSDQPEFATLIDFLKKNHDKLPVGLRFQLAVLIDGHWTCVDNVITSRGIAAFNLDSVMDSRSRKFFQAYAIGLDQAKLFDSSYIYYIDVPSDGPFAPTPKKKVANMIQTDWVSCGIFVVDHLSFLSRTNVFPHLKKAVGDSDYRTLARADIPPALSPIFRLSQSHSLLDSLSKQQNETIATRKDSKKLGELDRAIVNTRKKGEKLLAEAKRYVQSEPQACQAIFSHNLVQQLADYANHYSKPVNDLVAYIYNALPQCQGLKDEEAIKLMHKLHQTILTDSSDTDKILTMLDITIRSLEQLNDVSAYRVLAGIISYAALNINDNSELFKFYEHILKSSTFGGLSNHTNSFFAKPSPLAPSLISHIEKAIKNQLLYNAAQGLSLGNTQQLDTLNHEVIQRFLNKPRAFATSETKSTQLVSQLDNLKEKPDPVKLKALTKELEDKRTEVLAEFNFKITPAPSSLGL</sequence>
<dbReference type="RefSeq" id="WP_115303237.1">
    <property type="nucleotide sequence ID" value="NZ_CAAAHO010000002.1"/>
</dbReference>
<gene>
    <name evidence="2" type="ORF">NCTC13315_02117</name>
</gene>